<comment type="caution">
    <text evidence="6">The sequence shown here is derived from an EMBL/GenBank/DDBJ whole genome shotgun (WGS) entry which is preliminary data.</text>
</comment>
<dbReference type="PROSITE" id="PS51366">
    <property type="entry name" value="MI"/>
    <property type="match status" value="1"/>
</dbReference>
<feature type="domain" description="MI" evidence="5">
    <location>
        <begin position="629"/>
        <end position="745"/>
    </location>
</feature>
<dbReference type="EMBL" id="CAXITT010000198">
    <property type="protein sequence ID" value="CAL1535331.1"/>
    <property type="molecule type" value="Genomic_DNA"/>
</dbReference>
<dbReference type="GO" id="GO:0042274">
    <property type="term" value="P:ribosomal small subunit biogenesis"/>
    <property type="evidence" value="ECO:0007669"/>
    <property type="project" value="TreeGrafter"/>
</dbReference>
<evidence type="ECO:0000313" key="6">
    <source>
        <dbReference type="EMBL" id="CAL1535331.1"/>
    </source>
</evidence>
<dbReference type="SUPFAM" id="SSF48371">
    <property type="entry name" value="ARM repeat"/>
    <property type="match status" value="1"/>
</dbReference>
<organism evidence="6 7">
    <name type="scientific">Lymnaea stagnalis</name>
    <name type="common">Great pond snail</name>
    <name type="synonym">Helix stagnalis</name>
    <dbReference type="NCBI Taxonomy" id="6523"/>
    <lineage>
        <taxon>Eukaryota</taxon>
        <taxon>Metazoa</taxon>
        <taxon>Spiralia</taxon>
        <taxon>Lophotrochozoa</taxon>
        <taxon>Mollusca</taxon>
        <taxon>Gastropoda</taxon>
        <taxon>Heterobranchia</taxon>
        <taxon>Euthyneura</taxon>
        <taxon>Panpulmonata</taxon>
        <taxon>Hygrophila</taxon>
        <taxon>Lymnaeoidea</taxon>
        <taxon>Lymnaeidae</taxon>
        <taxon>Lymnaea</taxon>
    </lineage>
</organism>
<evidence type="ECO:0000259" key="5">
    <source>
        <dbReference type="PROSITE" id="PS51366"/>
    </source>
</evidence>
<feature type="compositionally biased region" description="Acidic residues" evidence="4">
    <location>
        <begin position="235"/>
        <end position="272"/>
    </location>
</feature>
<dbReference type="FunFam" id="1.25.40.180:FF:000032">
    <property type="entry name" value="Nucleolar MIF4G domain-containing protein 1"/>
    <property type="match status" value="1"/>
</dbReference>
<reference evidence="6 7" key="1">
    <citation type="submission" date="2024-04" db="EMBL/GenBank/DDBJ databases">
        <authorList>
            <consortium name="Genoscope - CEA"/>
            <person name="William W."/>
        </authorList>
    </citation>
    <scope>NUCLEOTIDE SEQUENCE [LARGE SCALE GENOMIC DNA]</scope>
</reference>
<sequence length="832" mass="95671">MSKHFRTKVPPSKTLSRKERRKEERKLKKARKDAFAHRNFDRIKSLKDIDTAFKAKCQEQKEQRLKLKKSKQQTEKKEEKKGEKKEENKKETEDFRVQGLKLAIKKDEKELKQLEKNLKFRKKKGKTFLPSSFAKDGLDYILDATDSDKIKAFDDVTPGYGNSDSDSESEDDDLSEENTGSESEDTMTRKEWDPSAESPKSILKPAKKGKKDEKKVKVKFAETPLKGKAENNQISDEEFMSDDEEASVEESETEVKEESDEDVSGDSSEDETEQKISRKRSRQEMENQLKEDIYGRLRDSEGNIIKPSDAGTYIPPAKRAMMAGGHNEALRKRLKGLVNKVSEGTIQAISSQVETLYMDNSRADVNEALSDLIMEAVVTPVLCPERLVSELAMLVAILYSNVGSEVGAFFIQKLANKFDTLLCEPEYGNGKLMENVLLLIANIYNFKVIHCKLIFDMIEKFVAEFHERDIEILLFLLKTTGFSLRRDDPARLKQVILDIQTKARAAENSGEEGMQSRIRFMLDILMAVRNNNMRKIPNYDTSHIEHLKKIIKTFIRAQTLGEDQLNISLEDLLKADHVGRWWIVGSAWDGRKDAFENAKDAKSKTETSVTGTFSKQMLKLAKQQGMNTDIRRHIFCILGTSEDFEDAFARLLRLGLNRSQEREIIHVLLHCCMNEKEYNPFYSFVAQKFCTFDRRFMITVQFSMWDKFKVMDSMDKASRIKLGHLLSHLLLTKALSVSIFKVVEFGMENKKMIRFLVQVLTEILTSPNETTVVEIFERIAPFPKLKTLRQGLQVFMRIHLKESNEKPGVLLQERIEKAESAMFSHQTSNMLL</sequence>
<dbReference type="PANTHER" id="PTHR18034:SF4">
    <property type="entry name" value="NUCLEOLAR MIF4G DOMAIN-CONTAINING PROTEIN 1"/>
    <property type="match status" value="1"/>
</dbReference>
<dbReference type="Gene3D" id="1.25.40.180">
    <property type="match status" value="1"/>
</dbReference>
<evidence type="ECO:0000256" key="3">
    <source>
        <dbReference type="ARBA" id="ARBA00023242"/>
    </source>
</evidence>
<evidence type="ECO:0000313" key="7">
    <source>
        <dbReference type="Proteomes" id="UP001497497"/>
    </source>
</evidence>
<dbReference type="Proteomes" id="UP001497497">
    <property type="component" value="Unassembled WGS sequence"/>
</dbReference>
<dbReference type="Pfam" id="PF02854">
    <property type="entry name" value="MIF4G"/>
    <property type="match status" value="1"/>
</dbReference>
<dbReference type="InterPro" id="IPR050781">
    <property type="entry name" value="CWC22_splicing_factor"/>
</dbReference>
<comment type="subcellular location">
    <subcellularLocation>
        <location evidence="1">Nucleus</location>
        <location evidence="1">Nucleolus</location>
    </subcellularLocation>
</comment>
<dbReference type="GO" id="GO:0005730">
    <property type="term" value="C:nucleolus"/>
    <property type="evidence" value="ECO:0007669"/>
    <property type="project" value="UniProtKB-SubCell"/>
</dbReference>
<dbReference type="InterPro" id="IPR016024">
    <property type="entry name" value="ARM-type_fold"/>
</dbReference>
<feature type="region of interest" description="Disordered" evidence="4">
    <location>
        <begin position="151"/>
        <end position="287"/>
    </location>
</feature>
<protein>
    <recommendedName>
        <fullName evidence="5">MI domain-containing protein</fullName>
    </recommendedName>
</protein>
<dbReference type="SMART" id="SM00544">
    <property type="entry name" value="MA3"/>
    <property type="match status" value="1"/>
</dbReference>
<evidence type="ECO:0000256" key="1">
    <source>
        <dbReference type="ARBA" id="ARBA00004604"/>
    </source>
</evidence>
<feature type="compositionally biased region" description="Basic and acidic residues" evidence="4">
    <location>
        <begin position="72"/>
        <end position="96"/>
    </location>
</feature>
<dbReference type="AlphaFoldDB" id="A0AAV2HSQ2"/>
<dbReference type="GO" id="GO:0003723">
    <property type="term" value="F:RNA binding"/>
    <property type="evidence" value="ECO:0007669"/>
    <property type="project" value="InterPro"/>
</dbReference>
<keyword evidence="3" id="KW-0539">Nucleus</keyword>
<dbReference type="PANTHER" id="PTHR18034">
    <property type="entry name" value="CELL CYCLE CONTROL PROTEIN CWF22-RELATED"/>
    <property type="match status" value="1"/>
</dbReference>
<feature type="region of interest" description="Disordered" evidence="4">
    <location>
        <begin position="1"/>
        <end position="33"/>
    </location>
</feature>
<dbReference type="InterPro" id="IPR003890">
    <property type="entry name" value="MIF4G-like_typ-3"/>
</dbReference>
<dbReference type="InterPro" id="IPR003891">
    <property type="entry name" value="Initiation_fac_eIF4g_MI"/>
</dbReference>
<evidence type="ECO:0000256" key="2">
    <source>
        <dbReference type="ARBA" id="ARBA00006856"/>
    </source>
</evidence>
<name>A0AAV2HSQ2_LYMST</name>
<evidence type="ECO:0000256" key="4">
    <source>
        <dbReference type="SAM" id="MobiDB-lite"/>
    </source>
</evidence>
<feature type="region of interest" description="Disordered" evidence="4">
    <location>
        <begin position="60"/>
        <end position="96"/>
    </location>
</feature>
<keyword evidence="7" id="KW-1185">Reference proteome</keyword>
<dbReference type="SMART" id="SM00543">
    <property type="entry name" value="MIF4G"/>
    <property type="match status" value="1"/>
</dbReference>
<accession>A0AAV2HSQ2</accession>
<feature type="compositionally biased region" description="Acidic residues" evidence="4">
    <location>
        <begin position="165"/>
        <end position="176"/>
    </location>
</feature>
<feature type="compositionally biased region" description="Basic and acidic residues" evidence="4">
    <location>
        <begin position="21"/>
        <end position="33"/>
    </location>
</feature>
<proteinExistence type="inferred from homology"/>
<comment type="similarity">
    <text evidence="2">Belongs to the CWC22 family.</text>
</comment>
<gene>
    <name evidence="6" type="ORF">GSLYS_00009291001</name>
</gene>
<dbReference type="Pfam" id="PF02847">
    <property type="entry name" value="MA3"/>
    <property type="match status" value="1"/>
</dbReference>